<name>A0A1H1PIP4_9GAMM</name>
<feature type="region of interest" description="Disordered" evidence="1">
    <location>
        <begin position="20"/>
        <end position="127"/>
    </location>
</feature>
<evidence type="ECO:0000313" key="3">
    <source>
        <dbReference type="EMBL" id="SDS11122.1"/>
    </source>
</evidence>
<accession>A0A1H1PIP4</accession>
<evidence type="ECO:0000313" key="4">
    <source>
        <dbReference type="Proteomes" id="UP000243207"/>
    </source>
</evidence>
<evidence type="ECO:0000256" key="2">
    <source>
        <dbReference type="SAM" id="SignalP"/>
    </source>
</evidence>
<proteinExistence type="predicted"/>
<gene>
    <name evidence="3" type="ORF">SAMN05216421_0926</name>
</gene>
<dbReference type="Proteomes" id="UP000243207">
    <property type="component" value="Chromosome I"/>
</dbReference>
<dbReference type="STRING" id="487184.SAMN05216421_0926"/>
<dbReference type="RefSeq" id="WP_093392052.1">
    <property type="nucleotide sequence ID" value="NZ_LT629736.1"/>
</dbReference>
<dbReference type="EMBL" id="LT629736">
    <property type="protein sequence ID" value="SDS11122.1"/>
    <property type="molecule type" value="Genomic_DNA"/>
</dbReference>
<feature type="chain" id="PRO_5009256580" evidence="2">
    <location>
        <begin position="25"/>
        <end position="127"/>
    </location>
</feature>
<dbReference type="AlphaFoldDB" id="A0A1H1PIP4"/>
<organism evidence="3 4">
    <name type="scientific">Halopseudomonas xinjiangensis</name>
    <dbReference type="NCBI Taxonomy" id="487184"/>
    <lineage>
        <taxon>Bacteria</taxon>
        <taxon>Pseudomonadati</taxon>
        <taxon>Pseudomonadota</taxon>
        <taxon>Gammaproteobacteria</taxon>
        <taxon>Pseudomonadales</taxon>
        <taxon>Pseudomonadaceae</taxon>
        <taxon>Halopseudomonas</taxon>
    </lineage>
</organism>
<feature type="compositionally biased region" description="Polar residues" evidence="1">
    <location>
        <begin position="116"/>
        <end position="127"/>
    </location>
</feature>
<reference evidence="4" key="1">
    <citation type="submission" date="2016-10" db="EMBL/GenBank/DDBJ databases">
        <authorList>
            <person name="Varghese N."/>
            <person name="Submissions S."/>
        </authorList>
    </citation>
    <scope>NUCLEOTIDE SEQUENCE [LARGE SCALE GENOMIC DNA]</scope>
    <source>
        <strain evidence="4">NRRL B-51270</strain>
    </source>
</reference>
<protein>
    <submittedName>
        <fullName evidence="3">Uncharacterized protein</fullName>
    </submittedName>
</protein>
<keyword evidence="4" id="KW-1185">Reference proteome</keyword>
<feature type="signal peptide" evidence="2">
    <location>
        <begin position="1"/>
        <end position="24"/>
    </location>
</feature>
<feature type="compositionally biased region" description="Basic and acidic residues" evidence="1">
    <location>
        <begin position="78"/>
        <end position="94"/>
    </location>
</feature>
<evidence type="ECO:0000256" key="1">
    <source>
        <dbReference type="SAM" id="MobiDB-lite"/>
    </source>
</evidence>
<keyword evidence="2" id="KW-0732">Signal</keyword>
<sequence>MQTLKMLTAAITFASLGMAGTAMAESSTSAGSAGGQTTSTTQSTGQGSASGTTGSMGSSGNQSSAGNQGSQQGQSEATTREDPKHARDTHESAYKKTYPNEKPIGGGELGPDDNQKNGTSGQNSQQQ</sequence>
<feature type="compositionally biased region" description="Low complexity" evidence="1">
    <location>
        <begin position="20"/>
        <end position="77"/>
    </location>
</feature>